<dbReference type="EMBL" id="NMQU01000098">
    <property type="protein sequence ID" value="OXM45775.1"/>
    <property type="molecule type" value="Genomic_DNA"/>
</dbReference>
<dbReference type="InterPro" id="IPR037401">
    <property type="entry name" value="SnoaL-like"/>
</dbReference>
<dbReference type="Proteomes" id="UP000215563">
    <property type="component" value="Unassembled WGS sequence"/>
</dbReference>
<dbReference type="InterPro" id="IPR032710">
    <property type="entry name" value="NTF2-like_dom_sf"/>
</dbReference>
<dbReference type="OrthoDB" id="8225471at2"/>
<reference evidence="2 3" key="1">
    <citation type="submission" date="2017-07" db="EMBL/GenBank/DDBJ databases">
        <title>Amycolatopsis alba DSM 44262 Genome sequencing and assembly.</title>
        <authorList>
            <person name="Kaur N."/>
            <person name="Mayilraj S."/>
        </authorList>
    </citation>
    <scope>NUCLEOTIDE SEQUENCE [LARGE SCALE GENOMIC DNA]</scope>
    <source>
        <strain evidence="2 3">DSM 44262</strain>
    </source>
</reference>
<protein>
    <submittedName>
        <fullName evidence="2">Nuclear transport factor 2 family protein</fullName>
    </submittedName>
</protein>
<evidence type="ECO:0000313" key="3">
    <source>
        <dbReference type="Proteomes" id="UP000215563"/>
    </source>
</evidence>
<sequence length="157" mass="17400">MTEERLAALETRLRRLEDEAEIRRLIASYGPLVDSGAADEVAALWTSDGCYDVDEIFLDGQAAISAMVRSAGHQRWIQGGCAHFVGPPHVTLKGDDAVAVCHSLMIVHEDGRFVVRRATANHWRLRREESGWAVTVRTNRVLDGRPESPALLRRAGD</sequence>
<dbReference type="RefSeq" id="WP_020636333.1">
    <property type="nucleotide sequence ID" value="NZ_KB913032.1"/>
</dbReference>
<evidence type="ECO:0000313" key="2">
    <source>
        <dbReference type="EMBL" id="OXM45775.1"/>
    </source>
</evidence>
<dbReference type="Pfam" id="PF13577">
    <property type="entry name" value="SnoaL_4"/>
    <property type="match status" value="1"/>
</dbReference>
<dbReference type="CDD" id="cd00531">
    <property type="entry name" value="NTF2_like"/>
    <property type="match status" value="1"/>
</dbReference>
<gene>
    <name evidence="2" type="ORF">CFP75_29635</name>
</gene>
<dbReference type="SUPFAM" id="SSF54427">
    <property type="entry name" value="NTF2-like"/>
    <property type="match status" value="1"/>
</dbReference>
<accession>A0A229RGR8</accession>
<dbReference type="Gene3D" id="3.10.450.50">
    <property type="match status" value="1"/>
</dbReference>
<name>A0A229RGR8_AMYAL</name>
<keyword evidence="3" id="KW-1185">Reference proteome</keyword>
<proteinExistence type="predicted"/>
<organism evidence="2 3">
    <name type="scientific">Amycolatopsis alba DSM 44262</name>
    <dbReference type="NCBI Taxonomy" id="1125972"/>
    <lineage>
        <taxon>Bacteria</taxon>
        <taxon>Bacillati</taxon>
        <taxon>Actinomycetota</taxon>
        <taxon>Actinomycetes</taxon>
        <taxon>Pseudonocardiales</taxon>
        <taxon>Pseudonocardiaceae</taxon>
        <taxon>Amycolatopsis</taxon>
    </lineage>
</organism>
<dbReference type="AlphaFoldDB" id="A0A229RGR8"/>
<evidence type="ECO:0000259" key="1">
    <source>
        <dbReference type="Pfam" id="PF13577"/>
    </source>
</evidence>
<feature type="domain" description="SnoaL-like" evidence="1">
    <location>
        <begin position="14"/>
        <end position="138"/>
    </location>
</feature>
<comment type="caution">
    <text evidence="2">The sequence shown here is derived from an EMBL/GenBank/DDBJ whole genome shotgun (WGS) entry which is preliminary data.</text>
</comment>